<evidence type="ECO:0000313" key="3">
    <source>
        <dbReference type="EMBL" id="AXJ00031.1"/>
    </source>
</evidence>
<dbReference type="AlphaFoldDB" id="A0A345UHS9"/>
<keyword evidence="1" id="KW-0812">Transmembrane</keyword>
<sequence>MILALYLTLFPGDMLVTAARWGDPKLGHIILFGGWTFLFGLTMIVFFKRPFFPLYAMLIIGILFGATVEMMQALMPYGRTGSLADIGYNTIGVSLAGLLLWLYRRLYIELPKAAKLTKNKSNG</sequence>
<feature type="domain" description="VanZ-like" evidence="2">
    <location>
        <begin position="26"/>
        <end position="102"/>
    </location>
</feature>
<dbReference type="Pfam" id="PF04892">
    <property type="entry name" value="VanZ"/>
    <property type="match status" value="1"/>
</dbReference>
<dbReference type="InterPro" id="IPR006976">
    <property type="entry name" value="VanZ-like"/>
</dbReference>
<dbReference type="NCBIfam" id="NF037970">
    <property type="entry name" value="vanZ_1"/>
    <property type="match status" value="1"/>
</dbReference>
<protein>
    <submittedName>
        <fullName evidence="3">VanZ like family protein</fullName>
    </submittedName>
</protein>
<dbReference type="PANTHER" id="PTHR28008:SF1">
    <property type="entry name" value="DOMAIN PROTEIN, PUTATIVE (AFU_ORTHOLOGUE AFUA_3G10980)-RELATED"/>
    <property type="match status" value="1"/>
</dbReference>
<proteinExistence type="predicted"/>
<evidence type="ECO:0000259" key="2">
    <source>
        <dbReference type="Pfam" id="PF04892"/>
    </source>
</evidence>
<keyword evidence="4" id="KW-1185">Reference proteome</keyword>
<accession>A0A345UHS9</accession>
<keyword evidence="1" id="KW-1133">Transmembrane helix</keyword>
<feature type="transmembrane region" description="Helical" evidence="1">
    <location>
        <begin position="86"/>
        <end position="103"/>
    </location>
</feature>
<dbReference type="EMBL" id="CP027806">
    <property type="protein sequence ID" value="AXJ00031.1"/>
    <property type="molecule type" value="Genomic_DNA"/>
</dbReference>
<dbReference type="PANTHER" id="PTHR28008">
    <property type="entry name" value="DOMAIN PROTEIN, PUTATIVE (AFU_ORTHOLOGUE AFUA_3G10980)-RELATED"/>
    <property type="match status" value="1"/>
</dbReference>
<feature type="transmembrane region" description="Helical" evidence="1">
    <location>
        <begin position="54"/>
        <end position="74"/>
    </location>
</feature>
<reference evidence="3 4" key="1">
    <citation type="submission" date="2018-03" db="EMBL/GenBank/DDBJ databases">
        <title>Phenotypic and genomic properties of Cyclonatronum proteinivorum gen. nov., sp. nov., a haloalkaliphilic bacteroidete from soda lakes possessing Na+-translocating rhodopsin.</title>
        <authorList>
            <person name="Toshchakov S.V."/>
            <person name="Korzhenkov A."/>
            <person name="Samarov N.I."/>
            <person name="Kublanov I.V."/>
            <person name="Muntyan M.S."/>
            <person name="Sorokin D.Y."/>
        </authorList>
    </citation>
    <scope>NUCLEOTIDE SEQUENCE [LARGE SCALE GENOMIC DNA]</scope>
    <source>
        <strain evidence="3 4">Omega</strain>
    </source>
</reference>
<gene>
    <name evidence="3" type="ORF">CYPRO_0748</name>
</gene>
<keyword evidence="1" id="KW-0472">Membrane</keyword>
<evidence type="ECO:0000256" key="1">
    <source>
        <dbReference type="SAM" id="Phobius"/>
    </source>
</evidence>
<name>A0A345UHS9_9BACT</name>
<dbReference type="KEGG" id="cprv:CYPRO_0748"/>
<feature type="transmembrane region" description="Helical" evidence="1">
    <location>
        <begin position="28"/>
        <end position="47"/>
    </location>
</feature>
<evidence type="ECO:0000313" key="4">
    <source>
        <dbReference type="Proteomes" id="UP000254808"/>
    </source>
</evidence>
<organism evidence="3 4">
    <name type="scientific">Cyclonatronum proteinivorum</name>
    <dbReference type="NCBI Taxonomy" id="1457365"/>
    <lineage>
        <taxon>Bacteria</taxon>
        <taxon>Pseudomonadati</taxon>
        <taxon>Balneolota</taxon>
        <taxon>Balneolia</taxon>
        <taxon>Balneolales</taxon>
        <taxon>Cyclonatronaceae</taxon>
        <taxon>Cyclonatronum</taxon>
    </lineage>
</organism>
<dbReference type="Proteomes" id="UP000254808">
    <property type="component" value="Chromosome"/>
</dbReference>